<gene>
    <name evidence="4" type="ORF">BKD30_07130</name>
</gene>
<protein>
    <recommendedName>
        <fullName evidence="3">MobA-like NTP transferase domain-containing protein</fullName>
    </recommendedName>
</protein>
<dbReference type="InterPro" id="IPR025877">
    <property type="entry name" value="MobA-like_NTP_Trfase"/>
</dbReference>
<keyword evidence="5" id="KW-1185">Reference proteome</keyword>
<accession>A0A1R1LB66</accession>
<dbReference type="STRING" id="554083.BKD30_07130"/>
<feature type="compositionally biased region" description="Gly residues" evidence="2">
    <location>
        <begin position="65"/>
        <end position="74"/>
    </location>
</feature>
<dbReference type="Pfam" id="PF12804">
    <property type="entry name" value="NTP_transf_3"/>
    <property type="match status" value="1"/>
</dbReference>
<evidence type="ECO:0000256" key="1">
    <source>
        <dbReference type="ARBA" id="ARBA00022679"/>
    </source>
</evidence>
<feature type="region of interest" description="Disordered" evidence="2">
    <location>
        <begin position="57"/>
        <end position="97"/>
    </location>
</feature>
<evidence type="ECO:0000313" key="4">
    <source>
        <dbReference type="EMBL" id="OMH24781.1"/>
    </source>
</evidence>
<dbReference type="AlphaFoldDB" id="A0A1R1LB66"/>
<name>A0A1R1LB66_9MICC</name>
<dbReference type="InterPro" id="IPR029044">
    <property type="entry name" value="Nucleotide-diphossugar_trans"/>
</dbReference>
<keyword evidence="1" id="KW-0808">Transferase</keyword>
<dbReference type="GO" id="GO:0016779">
    <property type="term" value="F:nucleotidyltransferase activity"/>
    <property type="evidence" value="ECO:0007669"/>
    <property type="project" value="TreeGrafter"/>
</dbReference>
<evidence type="ECO:0000256" key="2">
    <source>
        <dbReference type="SAM" id="MobiDB-lite"/>
    </source>
</evidence>
<dbReference type="OrthoDB" id="4408226at2"/>
<evidence type="ECO:0000313" key="5">
    <source>
        <dbReference type="Proteomes" id="UP000187085"/>
    </source>
</evidence>
<dbReference type="RefSeq" id="WP_076703544.1">
    <property type="nucleotide sequence ID" value="NZ_MRDE01000046.1"/>
</dbReference>
<dbReference type="EMBL" id="MRDE01000046">
    <property type="protein sequence ID" value="OMH24781.1"/>
    <property type="molecule type" value="Genomic_DNA"/>
</dbReference>
<dbReference type="Proteomes" id="UP000187085">
    <property type="component" value="Unassembled WGS sequence"/>
</dbReference>
<sequence>MNARGEPHLAAVVLAGGRGSRLGGVDKAALTLDGRRLLDRVLDAVEPVATVVVVGPEPAAPRRGAPGGTGGDAGYAGDADAGPGTGTEPIVRYVRDDPPFGGPAAATAAGLAALESADHEPAGELRAGALPPGTVSTSARGSWVLLLSCDLVHPGAAVDALVPALAAAGPETEAVVGVDPGGRRQPLIAGYRRDALTAAVVALTAARGELASASMRTLTGGLATVEVPLTSTASADVDTVEDAHRAGVRLPDHEPRRTYE</sequence>
<feature type="domain" description="MobA-like NTP transferase" evidence="3">
    <location>
        <begin position="11"/>
        <end position="208"/>
    </location>
</feature>
<dbReference type="SUPFAM" id="SSF53448">
    <property type="entry name" value="Nucleotide-diphospho-sugar transferases"/>
    <property type="match status" value="1"/>
</dbReference>
<comment type="caution">
    <text evidence="4">The sequence shown here is derived from an EMBL/GenBank/DDBJ whole genome shotgun (WGS) entry which is preliminary data.</text>
</comment>
<dbReference type="PANTHER" id="PTHR19136">
    <property type="entry name" value="MOLYBDENUM COFACTOR GUANYLYLTRANSFERASE"/>
    <property type="match status" value="1"/>
</dbReference>
<feature type="compositionally biased region" description="Low complexity" evidence="2">
    <location>
        <begin position="75"/>
        <end position="88"/>
    </location>
</feature>
<dbReference type="PANTHER" id="PTHR19136:SF81">
    <property type="entry name" value="MOLYBDENUM COFACTOR GUANYLYLTRANSFERASE"/>
    <property type="match status" value="1"/>
</dbReference>
<reference evidence="4 5" key="1">
    <citation type="submission" date="2016-12" db="EMBL/GenBank/DDBJ databases">
        <title>Draft genome of Tersicoccus phoenicis 1P05MA.</title>
        <authorList>
            <person name="Nakajima Y."/>
            <person name="Yoshizawa S."/>
            <person name="Nakamura K."/>
            <person name="Ogura Y."/>
            <person name="Hayashi T."/>
            <person name="Kogure K."/>
        </authorList>
    </citation>
    <scope>NUCLEOTIDE SEQUENCE [LARGE SCALE GENOMIC DNA]</scope>
    <source>
        <strain evidence="4 5">1p05MA</strain>
    </source>
</reference>
<organism evidence="4 5">
    <name type="scientific">Tersicoccus phoenicis</name>
    <dbReference type="NCBI Taxonomy" id="554083"/>
    <lineage>
        <taxon>Bacteria</taxon>
        <taxon>Bacillati</taxon>
        <taxon>Actinomycetota</taxon>
        <taxon>Actinomycetes</taxon>
        <taxon>Micrococcales</taxon>
        <taxon>Micrococcaceae</taxon>
        <taxon>Tersicoccus</taxon>
    </lineage>
</organism>
<dbReference type="Gene3D" id="3.90.550.10">
    <property type="entry name" value="Spore Coat Polysaccharide Biosynthesis Protein SpsA, Chain A"/>
    <property type="match status" value="1"/>
</dbReference>
<evidence type="ECO:0000259" key="3">
    <source>
        <dbReference type="Pfam" id="PF12804"/>
    </source>
</evidence>
<proteinExistence type="predicted"/>